<accession>A0A2T2NZI7</accession>
<keyword evidence="3" id="KW-1185">Reference proteome</keyword>
<dbReference type="Proteomes" id="UP000240883">
    <property type="component" value="Unassembled WGS sequence"/>
</dbReference>
<sequence length="155" mass="17204">MADNPYGYDPLTELADLGIQRAERDTAAADRRDTALYYQQPVAVRQGRAEKGTESQIFAWKAYQHTTDEKDGKEAKGNLHSGQLHRQNRAARGEEPQPPPVVRGGRKGKGARDGNVFEGEEVMYAARKPAFPLPPQAKGIPEECAAEDFWEEPIV</sequence>
<name>A0A2T2NZI7_CORCC</name>
<protein>
    <submittedName>
        <fullName evidence="2">Uncharacterized protein</fullName>
    </submittedName>
</protein>
<feature type="compositionally biased region" description="Basic and acidic residues" evidence="1">
    <location>
        <begin position="67"/>
        <end position="77"/>
    </location>
</feature>
<feature type="region of interest" description="Disordered" evidence="1">
    <location>
        <begin position="67"/>
        <end position="117"/>
    </location>
</feature>
<evidence type="ECO:0000313" key="2">
    <source>
        <dbReference type="EMBL" id="PSN70850.1"/>
    </source>
</evidence>
<organism evidence="2 3">
    <name type="scientific">Corynespora cassiicola Philippines</name>
    <dbReference type="NCBI Taxonomy" id="1448308"/>
    <lineage>
        <taxon>Eukaryota</taxon>
        <taxon>Fungi</taxon>
        <taxon>Dikarya</taxon>
        <taxon>Ascomycota</taxon>
        <taxon>Pezizomycotina</taxon>
        <taxon>Dothideomycetes</taxon>
        <taxon>Pleosporomycetidae</taxon>
        <taxon>Pleosporales</taxon>
        <taxon>Corynesporascaceae</taxon>
        <taxon>Corynespora</taxon>
    </lineage>
</organism>
<dbReference type="AlphaFoldDB" id="A0A2T2NZI7"/>
<reference evidence="2 3" key="1">
    <citation type="journal article" date="2018" name="Front. Microbiol.">
        <title>Genome-Wide Analysis of Corynespora cassiicola Leaf Fall Disease Putative Effectors.</title>
        <authorList>
            <person name="Lopez D."/>
            <person name="Ribeiro S."/>
            <person name="Label P."/>
            <person name="Fumanal B."/>
            <person name="Venisse J.S."/>
            <person name="Kohler A."/>
            <person name="de Oliveira R.R."/>
            <person name="Labutti K."/>
            <person name="Lipzen A."/>
            <person name="Lail K."/>
            <person name="Bauer D."/>
            <person name="Ohm R.A."/>
            <person name="Barry K.W."/>
            <person name="Spatafora J."/>
            <person name="Grigoriev I.V."/>
            <person name="Martin F.M."/>
            <person name="Pujade-Renaud V."/>
        </authorList>
    </citation>
    <scope>NUCLEOTIDE SEQUENCE [LARGE SCALE GENOMIC DNA]</scope>
    <source>
        <strain evidence="2 3">Philippines</strain>
    </source>
</reference>
<evidence type="ECO:0000256" key="1">
    <source>
        <dbReference type="SAM" id="MobiDB-lite"/>
    </source>
</evidence>
<gene>
    <name evidence="2" type="ORF">BS50DRAFT_486389</name>
</gene>
<evidence type="ECO:0000313" key="3">
    <source>
        <dbReference type="Proteomes" id="UP000240883"/>
    </source>
</evidence>
<dbReference type="OrthoDB" id="3784677at2759"/>
<dbReference type="EMBL" id="KZ678131">
    <property type="protein sequence ID" value="PSN70850.1"/>
    <property type="molecule type" value="Genomic_DNA"/>
</dbReference>
<proteinExistence type="predicted"/>